<dbReference type="CDD" id="cd00158">
    <property type="entry name" value="RHOD"/>
    <property type="match status" value="1"/>
</dbReference>
<dbReference type="SUPFAM" id="SSF52821">
    <property type="entry name" value="Rhodanese/Cell cycle control phosphatase"/>
    <property type="match status" value="1"/>
</dbReference>
<accession>A0A1C7NM92</accession>
<evidence type="ECO:0000259" key="3">
    <source>
        <dbReference type="PROSITE" id="PS50206"/>
    </source>
</evidence>
<dbReference type="CDD" id="cd00180">
    <property type="entry name" value="PKc"/>
    <property type="match status" value="1"/>
</dbReference>
<dbReference type="Gene3D" id="3.40.250.10">
    <property type="entry name" value="Rhodanese-like domain"/>
    <property type="match status" value="1"/>
</dbReference>
<dbReference type="PROSITE" id="PS50086">
    <property type="entry name" value="TBC_RABGAP"/>
    <property type="match status" value="1"/>
</dbReference>
<feature type="domain" description="Rab-GAP TBC" evidence="2">
    <location>
        <begin position="589"/>
        <end position="774"/>
    </location>
</feature>
<dbReference type="InterPro" id="IPR000719">
    <property type="entry name" value="Prot_kinase_dom"/>
</dbReference>
<dbReference type="Gene3D" id="1.10.510.10">
    <property type="entry name" value="Transferase(Phosphotransferase) domain 1"/>
    <property type="match status" value="1"/>
</dbReference>
<dbReference type="EMBL" id="LUGH01000069">
    <property type="protein sequence ID" value="OBZ89989.1"/>
    <property type="molecule type" value="Genomic_DNA"/>
</dbReference>
<dbReference type="GO" id="GO:0005096">
    <property type="term" value="F:GTPase activator activity"/>
    <property type="evidence" value="ECO:0007669"/>
    <property type="project" value="TreeGrafter"/>
</dbReference>
<dbReference type="PANTHER" id="PTHR47219">
    <property type="entry name" value="RAB GTPASE-ACTIVATING PROTEIN 1-LIKE"/>
    <property type="match status" value="1"/>
</dbReference>
<gene>
    <name evidence="4" type="primary">TBCK</name>
    <name evidence="4" type="ORF">A0J61_01972</name>
</gene>
<dbReference type="GO" id="GO:0004672">
    <property type="term" value="F:protein kinase activity"/>
    <property type="evidence" value="ECO:0007669"/>
    <property type="project" value="InterPro"/>
</dbReference>
<dbReference type="Pfam" id="PF00069">
    <property type="entry name" value="Pkinase"/>
    <property type="match status" value="1"/>
</dbReference>
<keyword evidence="4" id="KW-0418">Kinase</keyword>
<dbReference type="STRING" id="101091.A0A1C7NM92"/>
<organism evidence="4 5">
    <name type="scientific">Choanephora cucurbitarum</name>
    <dbReference type="NCBI Taxonomy" id="101091"/>
    <lineage>
        <taxon>Eukaryota</taxon>
        <taxon>Fungi</taxon>
        <taxon>Fungi incertae sedis</taxon>
        <taxon>Mucoromycota</taxon>
        <taxon>Mucoromycotina</taxon>
        <taxon>Mucoromycetes</taxon>
        <taxon>Mucorales</taxon>
        <taxon>Mucorineae</taxon>
        <taxon>Choanephoraceae</taxon>
        <taxon>Choanephoroideae</taxon>
        <taxon>Choanephora</taxon>
    </lineage>
</organism>
<dbReference type="GO" id="GO:0005524">
    <property type="term" value="F:ATP binding"/>
    <property type="evidence" value="ECO:0007669"/>
    <property type="project" value="InterPro"/>
</dbReference>
<dbReference type="InterPro" id="IPR001763">
    <property type="entry name" value="Rhodanese-like_dom"/>
</dbReference>
<evidence type="ECO:0000313" key="4">
    <source>
        <dbReference type="EMBL" id="OBZ89989.1"/>
    </source>
</evidence>
<name>A0A1C7NM92_9FUNG</name>
<dbReference type="InterPro" id="IPR036873">
    <property type="entry name" value="Rhodanese-like_dom_sf"/>
</dbReference>
<dbReference type="SMART" id="SM00164">
    <property type="entry name" value="TBC"/>
    <property type="match status" value="1"/>
</dbReference>
<dbReference type="Gene3D" id="1.10.472.80">
    <property type="entry name" value="Ypt/Rab-GAP domain of gyp1p, domain 3"/>
    <property type="match status" value="1"/>
</dbReference>
<protein>
    <submittedName>
        <fullName evidence="4">TBC domain-containing protein kinase-like protein</fullName>
    </submittedName>
</protein>
<dbReference type="PROSITE" id="PS50011">
    <property type="entry name" value="PROTEIN_KINASE_DOM"/>
    <property type="match status" value="1"/>
</dbReference>
<proteinExistence type="predicted"/>
<dbReference type="Proteomes" id="UP000093000">
    <property type="component" value="Unassembled WGS sequence"/>
</dbReference>
<dbReference type="OrthoDB" id="1668230at2759"/>
<sequence>MALFAQAIELKVQKDKSIPKLASVNFVGSSRVSEALAVSGHLALSAPSQIIGRFQYLKTLHHPNLCSYVEIHRGKYDRLFIVSEYHDSSLQRAKNLESSQPPPIHVSVLKQWAFEIVSALKYLDDHGIIHASLSPTNILLDKENHIQLFGYGLHYMTDGGKYVDFPLGYPIYLAPECLGQHEADGIKDDKRDIWALAIVLLEQYTRNSFWTTSDVGLIFESLWNLYEWQDEDVDIWHHPEIGSLDINQVVLQFLQNEQTDPEVEAFRQFILACLQVSVETRYGILDALSSSFFDQGLVSNHATQWVKGPILASDDIDIDALEIQTEEKADAEDVQQMLQTLPASHIYNLWKLAGGDVELDLVKRGVFLSTPIIKQLPRVCIMPDGSEIGDKVTDTAQLYSDAVYMLGYKELFQRLREGKKKVANDRFEWDTDYFKLVDENDVNFLLDDNTYDDCDSTFHESDSEGHPSTSDNDMVFLDETVTVASPQSEFINIPSPSSLRSFSNSRNSFTNMMGRSRSASSLSVNSNASIPVQQDQEQQYQEQQTNHKLPLLLREQDINYQYYRQTLFSELLRQYPASRKEIIHHAKIDIPPLLRGKVWAALLGVRGPLGHDYDQINKYVDMGSDRQIDVDVPRCHQYNQLLASSTGHEKLRRLLKAWVYENKNLVYWQGLDSLCAPFLTLHFNDEAIAFACLQKFIPKFLNNFFLSDNAPVLQEYLAVFRHLLSFHDPELSSHLDTIGFMPDLYAIPWFLTMFTHVFPLDKIYHLWDKLLVGPTSLPLFAGIAILRQIRDTLLGYEFNDCIVLFSDSFPKVDIEKCVQSALSMCKVTPPSITVRIHSPDSTTSKSKSWWEEPIPVEIKKMELAPRLNIQDVHKILAYALVLDIRSESEFVDGHIPSSINVLTTQLTSYANILKKLNRKYHLVVSQPDQGSEYTAELVRKHLARVALLQGGIEAFEAHLDSHIPLCHCRPQKQTTQGFKGKGSEPPFVMWRCKVPTPLKKK</sequence>
<dbReference type="InterPro" id="IPR011009">
    <property type="entry name" value="Kinase-like_dom_sf"/>
</dbReference>
<evidence type="ECO:0000259" key="1">
    <source>
        <dbReference type="PROSITE" id="PS50011"/>
    </source>
</evidence>
<comment type="caution">
    <text evidence="4">The sequence shown here is derived from an EMBL/GenBank/DDBJ whole genome shotgun (WGS) entry which is preliminary data.</text>
</comment>
<dbReference type="InParanoid" id="A0A1C7NM92"/>
<dbReference type="InterPro" id="IPR035969">
    <property type="entry name" value="Rab-GAP_TBC_sf"/>
</dbReference>
<dbReference type="InterPro" id="IPR000195">
    <property type="entry name" value="Rab-GAP-TBC_dom"/>
</dbReference>
<feature type="domain" description="Rhodanese" evidence="3">
    <location>
        <begin position="879"/>
        <end position="964"/>
    </location>
</feature>
<dbReference type="Pfam" id="PF00581">
    <property type="entry name" value="Rhodanese"/>
    <property type="match status" value="1"/>
</dbReference>
<dbReference type="Pfam" id="PF00566">
    <property type="entry name" value="RabGAP-TBC"/>
    <property type="match status" value="1"/>
</dbReference>
<dbReference type="FunFam" id="1.10.8.270:FF:000044">
    <property type="entry name" value="TBC Kinase homolog"/>
    <property type="match status" value="1"/>
</dbReference>
<keyword evidence="5" id="KW-1185">Reference proteome</keyword>
<dbReference type="SUPFAM" id="SSF47923">
    <property type="entry name" value="Ypt/Rab-GAP domain of gyp1p"/>
    <property type="match status" value="2"/>
</dbReference>
<evidence type="ECO:0000259" key="2">
    <source>
        <dbReference type="PROSITE" id="PS50086"/>
    </source>
</evidence>
<dbReference type="InterPro" id="IPR050302">
    <property type="entry name" value="Rab_GAP_TBC_domain"/>
</dbReference>
<dbReference type="Gene3D" id="1.10.8.270">
    <property type="entry name" value="putative rabgap domain of human tbc1 domain family member 14 like domains"/>
    <property type="match status" value="1"/>
</dbReference>
<dbReference type="PROSITE" id="PS50206">
    <property type="entry name" value="RHODANESE_3"/>
    <property type="match status" value="1"/>
</dbReference>
<keyword evidence="4" id="KW-0808">Transferase</keyword>
<feature type="domain" description="Protein kinase" evidence="1">
    <location>
        <begin position="1"/>
        <end position="293"/>
    </location>
</feature>
<evidence type="ECO:0000313" key="5">
    <source>
        <dbReference type="Proteomes" id="UP000093000"/>
    </source>
</evidence>
<dbReference type="SMART" id="SM00220">
    <property type="entry name" value="S_TKc"/>
    <property type="match status" value="1"/>
</dbReference>
<dbReference type="PANTHER" id="PTHR47219:SF9">
    <property type="entry name" value="GTPASE ACTIVATING PROTEIN AND CENTROSOME-ASSOCIATED, ISOFORM B"/>
    <property type="match status" value="1"/>
</dbReference>
<dbReference type="SUPFAM" id="SSF56112">
    <property type="entry name" value="Protein kinase-like (PK-like)"/>
    <property type="match status" value="1"/>
</dbReference>
<reference evidence="4 5" key="1">
    <citation type="submission" date="2016-03" db="EMBL/GenBank/DDBJ databases">
        <title>Choanephora cucurbitarum.</title>
        <authorList>
            <person name="Min B."/>
            <person name="Park H."/>
            <person name="Park J.-H."/>
            <person name="Shin H.-D."/>
            <person name="Choi I.-G."/>
        </authorList>
    </citation>
    <scope>NUCLEOTIDE SEQUENCE [LARGE SCALE GENOMIC DNA]</scope>
    <source>
        <strain evidence="4 5">KUS-F28377</strain>
    </source>
</reference>
<dbReference type="AlphaFoldDB" id="A0A1C7NM92"/>
<dbReference type="GO" id="GO:0031267">
    <property type="term" value="F:small GTPase binding"/>
    <property type="evidence" value="ECO:0007669"/>
    <property type="project" value="TreeGrafter"/>
</dbReference>